<dbReference type="SUPFAM" id="SSF158832">
    <property type="entry name" value="Tex N-terminal region-like"/>
    <property type="match status" value="1"/>
</dbReference>
<feature type="non-terminal residue" evidence="2">
    <location>
        <position position="90"/>
    </location>
</feature>
<dbReference type="InterPro" id="IPR018974">
    <property type="entry name" value="Tex-like_N"/>
</dbReference>
<name>A0ABN0DV04_AERSS</name>
<gene>
    <name evidence="2" type="ORF">IYQ_19961</name>
</gene>
<keyword evidence="3" id="KW-1185">Reference proteome</keyword>
<comment type="caution">
    <text evidence="2">The sequence shown here is derived from an EMBL/GenBank/DDBJ whole genome shotgun (WGS) entry which is preliminary data.</text>
</comment>
<dbReference type="Pfam" id="PF09371">
    <property type="entry name" value="Tex_N"/>
    <property type="match status" value="1"/>
</dbReference>
<dbReference type="Proteomes" id="UP000006428">
    <property type="component" value="Unassembled WGS sequence"/>
</dbReference>
<evidence type="ECO:0000259" key="1">
    <source>
        <dbReference type="Pfam" id="PF09371"/>
    </source>
</evidence>
<proteinExistence type="predicted"/>
<reference evidence="2 3" key="1">
    <citation type="journal article" date="2012" name="Front. Microbiol.">
        <title>Draft Genome Sequence of the Virulent Strain 01-B526 of the Fish Pathogen Aeromonas salmonicida.</title>
        <authorList>
            <person name="Charette S.J."/>
            <person name="Brochu F."/>
            <person name="Boyle B."/>
            <person name="Filion G."/>
            <person name="Tanaka K.H."/>
            <person name="Derome N."/>
        </authorList>
    </citation>
    <scope>NUCLEOTIDE SEQUENCE [LARGE SCALE GENOMIC DNA]</scope>
    <source>
        <strain evidence="2 3">01-B526</strain>
    </source>
</reference>
<protein>
    <recommendedName>
        <fullName evidence="1">Tex-like protein N-terminal domain-containing protein</fullName>
    </recommendedName>
</protein>
<dbReference type="EMBL" id="AGVO01000078">
    <property type="protein sequence ID" value="EHI50806.1"/>
    <property type="molecule type" value="Genomic_DNA"/>
</dbReference>
<feature type="domain" description="Tex-like protein N-terminal" evidence="1">
    <location>
        <begin position="6"/>
        <end position="78"/>
    </location>
</feature>
<dbReference type="Gene3D" id="1.10.10.650">
    <property type="entry name" value="RuvA domain 2-like"/>
    <property type="match status" value="1"/>
</dbReference>
<sequence length="90" mass="10369">MHSHVIERQIAGELNARPEQVQAAVRLLDEGSTVPFIARYRKEVTGGLDDSQLRTLESRLGYLRELEDRRQVIIRSIEEQGKLTPELTRE</sequence>
<organism evidence="2 3">
    <name type="scientific">Aeromonas salmonicida subsp. salmonicida 01-B526</name>
    <dbReference type="NCBI Taxonomy" id="1076135"/>
    <lineage>
        <taxon>Bacteria</taxon>
        <taxon>Pseudomonadati</taxon>
        <taxon>Pseudomonadota</taxon>
        <taxon>Gammaproteobacteria</taxon>
        <taxon>Aeromonadales</taxon>
        <taxon>Aeromonadaceae</taxon>
        <taxon>Aeromonas</taxon>
    </lineage>
</organism>
<evidence type="ECO:0000313" key="3">
    <source>
        <dbReference type="Proteomes" id="UP000006428"/>
    </source>
</evidence>
<accession>A0ABN0DV04</accession>
<dbReference type="RefSeq" id="WP_005319769.1">
    <property type="nucleotide sequence ID" value="NZ_AGVO01000078.1"/>
</dbReference>
<evidence type="ECO:0000313" key="2">
    <source>
        <dbReference type="EMBL" id="EHI50806.1"/>
    </source>
</evidence>
<dbReference type="InterPro" id="IPR023319">
    <property type="entry name" value="Tex-like_HTH_dom_sf"/>
</dbReference>